<name>A0A3B0XWA9_9ZZZZ</name>
<protein>
    <submittedName>
        <fullName evidence="1">Uncharacterized protein</fullName>
    </submittedName>
</protein>
<organism evidence="1">
    <name type="scientific">hydrothermal vent metagenome</name>
    <dbReference type="NCBI Taxonomy" id="652676"/>
    <lineage>
        <taxon>unclassified sequences</taxon>
        <taxon>metagenomes</taxon>
        <taxon>ecological metagenomes</taxon>
    </lineage>
</organism>
<evidence type="ECO:0000313" key="1">
    <source>
        <dbReference type="EMBL" id="VAW69010.1"/>
    </source>
</evidence>
<gene>
    <name evidence="1" type="ORF">MNBD_GAMMA10-2376</name>
</gene>
<accession>A0A3B0XWA9</accession>
<dbReference type="EMBL" id="UOFJ01000385">
    <property type="protein sequence ID" value="VAW69010.1"/>
    <property type="molecule type" value="Genomic_DNA"/>
</dbReference>
<dbReference type="AlphaFoldDB" id="A0A3B0XWA9"/>
<sequence length="67" mass="7507">MSEKWELTRHACRVCFGRVLIREEDSETVVRCADCGLQVQGEIQALCSCGAQLKTGRKAGFKCEQNE</sequence>
<proteinExistence type="predicted"/>
<reference evidence="1" key="1">
    <citation type="submission" date="2018-06" db="EMBL/GenBank/DDBJ databases">
        <authorList>
            <person name="Zhirakovskaya E."/>
        </authorList>
    </citation>
    <scope>NUCLEOTIDE SEQUENCE</scope>
</reference>